<evidence type="ECO:0000313" key="3">
    <source>
        <dbReference type="Proteomes" id="UP000267029"/>
    </source>
</evidence>
<gene>
    <name evidence="2" type="ORF">MCOS_LOCUS1055</name>
</gene>
<evidence type="ECO:0000313" key="2">
    <source>
        <dbReference type="EMBL" id="VDD75052.1"/>
    </source>
</evidence>
<protein>
    <submittedName>
        <fullName evidence="4">HTH_48 domain-containing protein</fullName>
    </submittedName>
</protein>
<reference evidence="4" key="1">
    <citation type="submission" date="2017-02" db="UniProtKB">
        <authorList>
            <consortium name="WormBaseParasite"/>
        </authorList>
    </citation>
    <scope>IDENTIFICATION</scope>
</reference>
<evidence type="ECO:0000259" key="1">
    <source>
        <dbReference type="Pfam" id="PF17906"/>
    </source>
</evidence>
<keyword evidence="3" id="KW-1185">Reference proteome</keyword>
<dbReference type="WBParaSite" id="MCOS_0000105401-mRNA-1">
    <property type="protein sequence ID" value="MCOS_0000105401-mRNA-1"/>
    <property type="gene ID" value="MCOS_0000105401"/>
</dbReference>
<dbReference type="Gene3D" id="1.10.10.1450">
    <property type="match status" value="1"/>
</dbReference>
<dbReference type="Proteomes" id="UP000267029">
    <property type="component" value="Unassembled WGS sequence"/>
</dbReference>
<proteinExistence type="predicted"/>
<dbReference type="EMBL" id="UXSR01000115">
    <property type="protein sequence ID" value="VDD75052.1"/>
    <property type="molecule type" value="Genomic_DNA"/>
</dbReference>
<dbReference type="AlphaFoldDB" id="A0A0R3U3C0"/>
<organism evidence="4">
    <name type="scientific">Mesocestoides corti</name>
    <name type="common">Flatworm</name>
    <dbReference type="NCBI Taxonomy" id="53468"/>
    <lineage>
        <taxon>Eukaryota</taxon>
        <taxon>Metazoa</taxon>
        <taxon>Spiralia</taxon>
        <taxon>Lophotrochozoa</taxon>
        <taxon>Platyhelminthes</taxon>
        <taxon>Cestoda</taxon>
        <taxon>Eucestoda</taxon>
        <taxon>Cyclophyllidea</taxon>
        <taxon>Mesocestoididae</taxon>
        <taxon>Mesocestoides</taxon>
    </lineage>
</organism>
<sequence length="163" mass="19015">NRLRRCKHFRTTTYHTPVTVRKLIFLVSKFFYKVKRAFHFVGCIQSKSGKNQPHNCPLCRFYMVEPKTTALIRIRYCILYELEQGKYATKAQESICSVLGADFVSYETDTCSSIRSHLSNLSKRLLKSWVPRMLAKNNLGQCMNTCISLLARWQQKRTSCGYL</sequence>
<dbReference type="InterPro" id="IPR041426">
    <property type="entry name" value="Mos1_HTH"/>
</dbReference>
<accession>A0A0R3U3C0</accession>
<evidence type="ECO:0000313" key="4">
    <source>
        <dbReference type="WBParaSite" id="MCOS_0000105401-mRNA-1"/>
    </source>
</evidence>
<reference evidence="2 3" key="2">
    <citation type="submission" date="2018-10" db="EMBL/GenBank/DDBJ databases">
        <authorList>
            <consortium name="Pathogen Informatics"/>
        </authorList>
    </citation>
    <scope>NUCLEOTIDE SEQUENCE [LARGE SCALE GENOMIC DNA]</scope>
</reference>
<dbReference type="Pfam" id="PF17906">
    <property type="entry name" value="HTH_48"/>
    <property type="match status" value="1"/>
</dbReference>
<feature type="domain" description="Mos1 transposase HTH" evidence="1">
    <location>
        <begin position="74"/>
        <end position="108"/>
    </location>
</feature>
<name>A0A0R3U3C0_MESCO</name>